<protein>
    <submittedName>
        <fullName evidence="4">Acyltransferase</fullName>
    </submittedName>
</protein>
<keyword evidence="4" id="KW-0808">Transferase</keyword>
<feature type="transmembrane region" description="Helical" evidence="2">
    <location>
        <begin position="216"/>
        <end position="237"/>
    </location>
</feature>
<proteinExistence type="predicted"/>
<keyword evidence="2" id="KW-0472">Membrane</keyword>
<feature type="transmembrane region" description="Helical" evidence="2">
    <location>
        <begin position="129"/>
        <end position="150"/>
    </location>
</feature>
<feature type="domain" description="Acyltransferase 3" evidence="3">
    <location>
        <begin position="18"/>
        <end position="324"/>
    </location>
</feature>
<keyword evidence="4" id="KW-0012">Acyltransferase</keyword>
<keyword evidence="5" id="KW-1185">Reference proteome</keyword>
<feature type="transmembrane region" description="Helical" evidence="2">
    <location>
        <begin position="162"/>
        <end position="180"/>
    </location>
</feature>
<sequence>MNRNEKMVKEERIRGGLAISISAIVCAEVLQRISDAGFLQDGHVARLLKVLLYAAGTLGYPTAFFLLGVSTLAYLQRSRARLLKSLASTVLYPYLLWSMLQMAVQWLVADYRDYPARQFELARLAWAPIGQFWFLYALFICQIVAFVTVWPRPTTVRCALTVANRSLIVAMILASATVAIRSHWGIVTMTCWGLVFFLAGVLFASRPDRQESHASGVYVALAGAIAFGAAAFMGQRFGHHLDLYSLLTSFLGVAAALSVGRCLPIWRRSRWIVLIGLTWKPIYLMHVLATAVVWNALLAFGIGQPVVHFVLGSAVGLTLPIAIYVLAKRLRIASWAGFAETAAARSESVESADKPAPRADKSAKSRV</sequence>
<evidence type="ECO:0000259" key="3">
    <source>
        <dbReference type="Pfam" id="PF01757"/>
    </source>
</evidence>
<gene>
    <name evidence="4" type="ORF">PQR03_20835</name>
</gene>
<feature type="transmembrane region" description="Helical" evidence="2">
    <location>
        <begin position="50"/>
        <end position="74"/>
    </location>
</feature>
<reference evidence="4 5" key="1">
    <citation type="journal article" date="2024" name="Chem. Sci.">
        <title>Discovery of megapolipeptins by genome mining of a Burkholderiales bacteria collection.</title>
        <authorList>
            <person name="Paulo B.S."/>
            <person name="Recchia M.J.J."/>
            <person name="Lee S."/>
            <person name="Fergusson C.H."/>
            <person name="Romanowski S.B."/>
            <person name="Hernandez A."/>
            <person name="Krull N."/>
            <person name="Liu D.Y."/>
            <person name="Cavanagh H."/>
            <person name="Bos A."/>
            <person name="Gray C.A."/>
            <person name="Murphy B.T."/>
            <person name="Linington R.G."/>
            <person name="Eustaquio A.S."/>
        </authorList>
    </citation>
    <scope>NUCLEOTIDE SEQUENCE [LARGE SCALE GENOMIC DNA]</scope>
    <source>
        <strain evidence="4 5">RL17-351-BIE-A</strain>
    </source>
</reference>
<dbReference type="GO" id="GO:0016746">
    <property type="term" value="F:acyltransferase activity"/>
    <property type="evidence" value="ECO:0007669"/>
    <property type="project" value="UniProtKB-KW"/>
</dbReference>
<feature type="compositionally biased region" description="Basic and acidic residues" evidence="1">
    <location>
        <begin position="347"/>
        <end position="367"/>
    </location>
</feature>
<comment type="caution">
    <text evidence="4">The sequence shown here is derived from an EMBL/GenBank/DDBJ whole genome shotgun (WGS) entry which is preliminary data.</text>
</comment>
<organism evidence="4 5">
    <name type="scientific">Paraburkholderia phytofirmans</name>
    <dbReference type="NCBI Taxonomy" id="261302"/>
    <lineage>
        <taxon>Bacteria</taxon>
        <taxon>Pseudomonadati</taxon>
        <taxon>Pseudomonadota</taxon>
        <taxon>Betaproteobacteria</taxon>
        <taxon>Burkholderiales</taxon>
        <taxon>Burkholderiaceae</taxon>
        <taxon>Paraburkholderia</taxon>
    </lineage>
</organism>
<evidence type="ECO:0000256" key="1">
    <source>
        <dbReference type="SAM" id="MobiDB-lite"/>
    </source>
</evidence>
<feature type="transmembrane region" description="Helical" evidence="2">
    <location>
        <begin position="12"/>
        <end position="30"/>
    </location>
</feature>
<feature type="transmembrane region" description="Helical" evidence="2">
    <location>
        <begin position="283"/>
        <end position="303"/>
    </location>
</feature>
<dbReference type="Pfam" id="PF01757">
    <property type="entry name" value="Acyl_transf_3"/>
    <property type="match status" value="1"/>
</dbReference>
<keyword evidence="2" id="KW-0812">Transmembrane</keyword>
<keyword evidence="2" id="KW-1133">Transmembrane helix</keyword>
<evidence type="ECO:0000313" key="4">
    <source>
        <dbReference type="EMBL" id="MFM0240576.1"/>
    </source>
</evidence>
<dbReference type="Proteomes" id="UP001629274">
    <property type="component" value="Unassembled WGS sequence"/>
</dbReference>
<feature type="transmembrane region" description="Helical" evidence="2">
    <location>
        <begin position="86"/>
        <end position="109"/>
    </location>
</feature>
<dbReference type="InterPro" id="IPR002656">
    <property type="entry name" value="Acyl_transf_3_dom"/>
</dbReference>
<accession>A0ABW9BN46</accession>
<feature type="transmembrane region" description="Helical" evidence="2">
    <location>
        <begin position="186"/>
        <end position="204"/>
    </location>
</feature>
<name>A0ABW9BN46_9BURK</name>
<feature type="region of interest" description="Disordered" evidence="1">
    <location>
        <begin position="345"/>
        <end position="367"/>
    </location>
</feature>
<evidence type="ECO:0000256" key="2">
    <source>
        <dbReference type="SAM" id="Phobius"/>
    </source>
</evidence>
<dbReference type="RefSeq" id="WP_408262836.1">
    <property type="nucleotide sequence ID" value="NZ_JAQQCK010000008.1"/>
</dbReference>
<feature type="transmembrane region" description="Helical" evidence="2">
    <location>
        <begin position="243"/>
        <end position="263"/>
    </location>
</feature>
<evidence type="ECO:0000313" key="5">
    <source>
        <dbReference type="Proteomes" id="UP001629274"/>
    </source>
</evidence>
<dbReference type="EMBL" id="JAQQDR010000007">
    <property type="protein sequence ID" value="MFM0240576.1"/>
    <property type="molecule type" value="Genomic_DNA"/>
</dbReference>
<feature type="transmembrane region" description="Helical" evidence="2">
    <location>
        <begin position="309"/>
        <end position="327"/>
    </location>
</feature>